<name>A0A2Z4JAQ8_9ACTN</name>
<organism evidence="2 3">
    <name type="scientific">Streptomyces cadmiisoli</name>
    <dbReference type="NCBI Taxonomy" id="2184053"/>
    <lineage>
        <taxon>Bacteria</taxon>
        <taxon>Bacillati</taxon>
        <taxon>Actinomycetota</taxon>
        <taxon>Actinomycetes</taxon>
        <taxon>Kitasatosporales</taxon>
        <taxon>Streptomycetaceae</taxon>
        <taxon>Streptomyces</taxon>
        <taxon>Streptomyces aurantiacus group</taxon>
    </lineage>
</organism>
<evidence type="ECO:0000313" key="1">
    <source>
        <dbReference type="EMBL" id="AWW35421.1"/>
    </source>
</evidence>
<dbReference type="KEGG" id="scad:DN051_00900"/>
<dbReference type="EMBL" id="CP030073">
    <property type="protein sequence ID" value="AWW35421.1"/>
    <property type="molecule type" value="Genomic_DNA"/>
</dbReference>
<keyword evidence="3" id="KW-1185">Reference proteome</keyword>
<dbReference type="AlphaFoldDB" id="A0A2Z4JAQ8"/>
<evidence type="ECO:0000313" key="3">
    <source>
        <dbReference type="Proteomes" id="UP000249616"/>
    </source>
</evidence>
<dbReference type="Proteomes" id="UP000249616">
    <property type="component" value="Chromosome"/>
</dbReference>
<sequence>MSGATLVAGAGLFALLEWVRPSLWPVTTTNARNTTHPNAPDSAWLLADGRLSTHGRRVLDVTDC</sequence>
<proteinExistence type="predicted"/>
<dbReference type="RefSeq" id="WP_112437610.1">
    <property type="nucleotide sequence ID" value="NZ_CP030073.1"/>
</dbReference>
<gene>
    <name evidence="1" type="ORF">DN051_00900</name>
    <name evidence="2" type="ORF">DN051_39905</name>
</gene>
<protein>
    <submittedName>
        <fullName evidence="2">Uncharacterized protein</fullName>
    </submittedName>
</protein>
<accession>A0A2Z4JAQ8</accession>
<dbReference type="EMBL" id="CP030073">
    <property type="protein sequence ID" value="AWW42017.1"/>
    <property type="molecule type" value="Genomic_DNA"/>
</dbReference>
<dbReference type="KEGG" id="scad:DN051_39905"/>
<reference evidence="2 3" key="1">
    <citation type="journal article" date="2019" name="Int. J. Syst. Evol. Microbiol.">
        <title>Streptomyces cadmiisoli sp. nov., a novel actinomycete isolated from cadmium-contaminated soil.</title>
        <authorList>
            <person name="Li K."/>
            <person name="Tang X."/>
            <person name="Zhao J."/>
            <person name="Guo Y."/>
            <person name="Tang Y."/>
            <person name="Gao J."/>
        </authorList>
    </citation>
    <scope>NUCLEOTIDE SEQUENCE [LARGE SCALE GENOMIC DNA]</scope>
    <source>
        <strain evidence="2 3">ZFG47</strain>
    </source>
</reference>
<evidence type="ECO:0000313" key="2">
    <source>
        <dbReference type="EMBL" id="AWW42017.1"/>
    </source>
</evidence>